<evidence type="ECO:0000313" key="2">
    <source>
        <dbReference type="EMBL" id="MBW8687359.1"/>
    </source>
</evidence>
<keyword evidence="3" id="KW-1185">Reference proteome</keyword>
<comment type="similarity">
    <text evidence="1">Belongs to the DegT/DnrJ/EryC1 family.</text>
</comment>
<name>A0ABS7GKU5_9BACT</name>
<dbReference type="InterPro" id="IPR000653">
    <property type="entry name" value="DegT/StrS_aminotransferase"/>
</dbReference>
<dbReference type="Pfam" id="PF01041">
    <property type="entry name" value="DegT_DnrJ_EryC1"/>
    <property type="match status" value="1"/>
</dbReference>
<dbReference type="GO" id="GO:0008483">
    <property type="term" value="F:transaminase activity"/>
    <property type="evidence" value="ECO:0007669"/>
    <property type="project" value="UniProtKB-KW"/>
</dbReference>
<proteinExistence type="inferred from homology"/>
<organism evidence="2 3">
    <name type="scientific">Chitinophaga rhizophila</name>
    <dbReference type="NCBI Taxonomy" id="2866212"/>
    <lineage>
        <taxon>Bacteria</taxon>
        <taxon>Pseudomonadati</taxon>
        <taxon>Bacteroidota</taxon>
        <taxon>Chitinophagia</taxon>
        <taxon>Chitinophagales</taxon>
        <taxon>Chitinophagaceae</taxon>
        <taxon>Chitinophaga</taxon>
    </lineage>
</organism>
<protein>
    <submittedName>
        <fullName evidence="2">DegT/DnrJ/EryC1/StrS family aminotransferase</fullName>
    </submittedName>
</protein>
<evidence type="ECO:0000313" key="3">
    <source>
        <dbReference type="Proteomes" id="UP000812961"/>
    </source>
</evidence>
<dbReference type="InterPro" id="IPR015424">
    <property type="entry name" value="PyrdxlP-dep_Trfase"/>
</dbReference>
<dbReference type="PANTHER" id="PTHR30244">
    <property type="entry name" value="TRANSAMINASE"/>
    <property type="match status" value="1"/>
</dbReference>
<keyword evidence="1" id="KW-0663">Pyridoxal phosphate</keyword>
<dbReference type="Gene3D" id="3.90.1150.10">
    <property type="entry name" value="Aspartate Aminotransferase, domain 1"/>
    <property type="match status" value="1"/>
</dbReference>
<accession>A0ABS7GKU5</accession>
<reference evidence="2 3" key="1">
    <citation type="submission" date="2021-08" db="EMBL/GenBank/DDBJ databases">
        <title>The genome sequence of Chitinophaga sp. B61.</title>
        <authorList>
            <person name="Zhang X."/>
        </authorList>
    </citation>
    <scope>NUCLEOTIDE SEQUENCE [LARGE SCALE GENOMIC DNA]</scope>
    <source>
        <strain evidence="2 3">B61</strain>
    </source>
</reference>
<dbReference type="CDD" id="cd00616">
    <property type="entry name" value="AHBA_syn"/>
    <property type="match status" value="1"/>
</dbReference>
<dbReference type="Gene3D" id="3.40.640.10">
    <property type="entry name" value="Type I PLP-dependent aspartate aminotransferase-like (Major domain)"/>
    <property type="match status" value="1"/>
</dbReference>
<dbReference type="InterPro" id="IPR015421">
    <property type="entry name" value="PyrdxlP-dep_Trfase_major"/>
</dbReference>
<dbReference type="EMBL" id="JAICCF010000004">
    <property type="protein sequence ID" value="MBW8687359.1"/>
    <property type="molecule type" value="Genomic_DNA"/>
</dbReference>
<comment type="caution">
    <text evidence="2">The sequence shown here is derived from an EMBL/GenBank/DDBJ whole genome shotgun (WGS) entry which is preliminary data.</text>
</comment>
<keyword evidence="2" id="KW-0032">Aminotransferase</keyword>
<dbReference type="Proteomes" id="UP000812961">
    <property type="component" value="Unassembled WGS sequence"/>
</dbReference>
<dbReference type="InterPro" id="IPR015422">
    <property type="entry name" value="PyrdxlP-dep_Trfase_small"/>
</dbReference>
<dbReference type="SUPFAM" id="SSF53383">
    <property type="entry name" value="PLP-dependent transferases"/>
    <property type="match status" value="1"/>
</dbReference>
<sequence>MSKAAILQGNIQMVDLKKQYQQIKSEIDAAIHDCIDNAAFINGPQVSSFAAKLADYLDVQRVVPCANGTDALQIALMALDLQRGDEIIVPAFTYVATAEVIGLLGLVPVMVDVDPETFNISVPAIEKAITPRTRAIVPVHLYGQCADMEAILELASLHGLFVVEDTAQAIGADYIYKDGRRVKAGTIGTFGCTSFFPSKNLGCYGDGGALYTNDAIFAEKAGMIANHGQSKKYHHRYIGCNSRLDTIQAAILEVKLSYLDAYSEARNKAAILYDTLLADMSEVVTPVRSAASTHVFHQYTLRITNGDRDALQAFLKDNGVPSMIYYPLPLNEQEAFKGLGRAEGSLPITVQLCKEVLSLPMHTELTEEQQVFITDVIKAFFKR</sequence>
<dbReference type="PIRSF" id="PIRSF000390">
    <property type="entry name" value="PLP_StrS"/>
    <property type="match status" value="1"/>
</dbReference>
<evidence type="ECO:0000256" key="1">
    <source>
        <dbReference type="RuleBase" id="RU004508"/>
    </source>
</evidence>
<gene>
    <name evidence="2" type="ORF">K1Y79_23690</name>
</gene>
<keyword evidence="2" id="KW-0808">Transferase</keyword>
<dbReference type="PANTHER" id="PTHR30244:SF42">
    <property type="entry name" value="UDP-2-ACETAMIDO-2-DEOXY-3-OXO-D-GLUCURONATE AMINOTRANSFERASE"/>
    <property type="match status" value="1"/>
</dbReference>